<feature type="compositionally biased region" description="Basic residues" evidence="1">
    <location>
        <begin position="41"/>
        <end position="62"/>
    </location>
</feature>
<dbReference type="EMBL" id="CADCVS010000611">
    <property type="protein sequence ID" value="CAA9540022.1"/>
    <property type="molecule type" value="Genomic_DNA"/>
</dbReference>
<feature type="region of interest" description="Disordered" evidence="1">
    <location>
        <begin position="1"/>
        <end position="198"/>
    </location>
</feature>
<feature type="region of interest" description="Disordered" evidence="1">
    <location>
        <begin position="227"/>
        <end position="380"/>
    </location>
</feature>
<reference evidence="2" key="1">
    <citation type="submission" date="2020-02" db="EMBL/GenBank/DDBJ databases">
        <authorList>
            <person name="Meier V. D."/>
        </authorList>
    </citation>
    <scope>NUCLEOTIDE SEQUENCE</scope>
    <source>
        <strain evidence="2">AVDCRST_MAG30</strain>
    </source>
</reference>
<dbReference type="GO" id="GO:0000286">
    <property type="term" value="F:alanine dehydrogenase activity"/>
    <property type="evidence" value="ECO:0007669"/>
    <property type="project" value="UniProtKB-EC"/>
</dbReference>
<evidence type="ECO:0000313" key="2">
    <source>
        <dbReference type="EMBL" id="CAA9540022.1"/>
    </source>
</evidence>
<gene>
    <name evidence="2" type="ORF">AVDCRST_MAG30-4646</name>
</gene>
<organism evidence="2">
    <name type="scientific">uncultured Solirubrobacteraceae bacterium</name>
    <dbReference type="NCBI Taxonomy" id="1162706"/>
    <lineage>
        <taxon>Bacteria</taxon>
        <taxon>Bacillati</taxon>
        <taxon>Actinomycetota</taxon>
        <taxon>Thermoleophilia</taxon>
        <taxon>Solirubrobacterales</taxon>
        <taxon>Solirubrobacteraceae</taxon>
        <taxon>environmental samples</taxon>
    </lineage>
</organism>
<feature type="compositionally biased region" description="Basic and acidic residues" evidence="1">
    <location>
        <begin position="102"/>
        <end position="133"/>
    </location>
</feature>
<feature type="compositionally biased region" description="Basic and acidic residues" evidence="1">
    <location>
        <begin position="344"/>
        <end position="364"/>
    </location>
</feature>
<name>A0A6J4U4Y3_9ACTN</name>
<feature type="compositionally biased region" description="Basic residues" evidence="1">
    <location>
        <begin position="229"/>
        <end position="248"/>
    </location>
</feature>
<feature type="compositionally biased region" description="Basic residues" evidence="1">
    <location>
        <begin position="135"/>
        <end position="149"/>
    </location>
</feature>
<feature type="compositionally biased region" description="Basic residues" evidence="1">
    <location>
        <begin position="268"/>
        <end position="284"/>
    </location>
</feature>
<proteinExistence type="predicted"/>
<sequence length="380" mass="41129">ERTDPRSDRHVAQAGRAAARPAPGPAGRRRPRPAPADLRRARLRGAIRGARRGPVTARRRAALPRGARGGVRRRAAPQASGRGSRRLPRGAGPLGLAPLRAGRRDHPGGDRPAADPDRVGGDEPLDGRGDVPHARVPRQQRARGLRVGRARPGAGRPHGRVRAEAQRRGHLLRRDGSRGGGRADRARDRRHHRAHAARAGVDRLAARVRAPRHVGAVRVGSRARGDLRGRRHGADRRAARAARHHRQLRPAGYGGAAELRLGPGAGRARARHPRRRRVLRRGHGLRVGAADNVRGADDRGGGPRPLLRRRPQPVAPLGLRHLGDLRGARALPGDDHGRARRVGLRADDRARDRDPRRRGAEPPDPHLPGPRAGLSPRAVL</sequence>
<evidence type="ECO:0000256" key="1">
    <source>
        <dbReference type="SAM" id="MobiDB-lite"/>
    </source>
</evidence>
<keyword evidence="2" id="KW-0560">Oxidoreductase</keyword>
<feature type="compositionally biased region" description="Basic and acidic residues" evidence="1">
    <location>
        <begin position="321"/>
        <end position="337"/>
    </location>
</feature>
<accession>A0A6J4U4Y3</accession>
<feature type="compositionally biased region" description="Basic and acidic residues" evidence="1">
    <location>
        <begin position="1"/>
        <end position="11"/>
    </location>
</feature>
<feature type="non-terminal residue" evidence="2">
    <location>
        <position position="380"/>
    </location>
</feature>
<dbReference type="EC" id="1.4.1.1" evidence="2"/>
<protein>
    <submittedName>
        <fullName evidence="2">Alanine dehydrogenase</fullName>
        <ecNumber evidence="2">1.4.1.1</ecNumber>
    </submittedName>
</protein>
<dbReference type="AlphaFoldDB" id="A0A6J4U4Y3"/>
<feature type="non-terminal residue" evidence="2">
    <location>
        <position position="1"/>
    </location>
</feature>
<feature type="compositionally biased region" description="Basic and acidic residues" evidence="1">
    <location>
        <begin position="161"/>
        <end position="187"/>
    </location>
</feature>